<gene>
    <name evidence="1" type="ORF">E4P82_20135</name>
</gene>
<name>A0ABX1TS02_9GAMM</name>
<protein>
    <submittedName>
        <fullName evidence="1">Uncharacterized protein</fullName>
    </submittedName>
</protein>
<dbReference type="EMBL" id="SPMZ01000085">
    <property type="protein sequence ID" value="NMQ21304.1"/>
    <property type="molecule type" value="Genomic_DNA"/>
</dbReference>
<reference evidence="1 2" key="1">
    <citation type="submission" date="2019-03" db="EMBL/GenBank/DDBJ databases">
        <title>Metabolic reconstructions from genomes of highly enriched 'Candidatus Accumulibacter' and 'Candidatus Competibacter' bioreactor populations.</title>
        <authorList>
            <person name="Annavajhala M.K."/>
            <person name="Welles L."/>
            <person name="Abbas B."/>
            <person name="Sorokin D."/>
            <person name="Park H."/>
            <person name="Van Loosdrecht M."/>
            <person name="Chandran K."/>
        </authorList>
    </citation>
    <scope>NUCLEOTIDE SEQUENCE [LARGE SCALE GENOMIC DNA]</scope>
    <source>
        <strain evidence="1 2">SBR_G</strain>
    </source>
</reference>
<dbReference type="Proteomes" id="UP000760480">
    <property type="component" value="Unassembled WGS sequence"/>
</dbReference>
<dbReference type="RefSeq" id="WP_169250576.1">
    <property type="nucleotide sequence ID" value="NZ_SPMZ01000085.1"/>
</dbReference>
<proteinExistence type="predicted"/>
<sequence>MDIILSEDEQQELVDAINKMLPLIPDSELEIEVIELPEGGAEYRYHMSERVRAIFENLAFFAGHDHKRIPEMDRAAGF</sequence>
<keyword evidence="2" id="KW-1185">Reference proteome</keyword>
<organism evidence="1 2">
    <name type="scientific">Candidatus Competibacter phosphatis</name>
    <dbReference type="NCBI Taxonomy" id="221280"/>
    <lineage>
        <taxon>Bacteria</taxon>
        <taxon>Pseudomonadati</taxon>
        <taxon>Pseudomonadota</taxon>
        <taxon>Gammaproteobacteria</taxon>
        <taxon>Candidatus Competibacteraceae</taxon>
        <taxon>Candidatus Competibacter</taxon>
    </lineage>
</organism>
<comment type="caution">
    <text evidence="1">The sequence shown here is derived from an EMBL/GenBank/DDBJ whole genome shotgun (WGS) entry which is preliminary data.</text>
</comment>
<evidence type="ECO:0000313" key="2">
    <source>
        <dbReference type="Proteomes" id="UP000760480"/>
    </source>
</evidence>
<evidence type="ECO:0000313" key="1">
    <source>
        <dbReference type="EMBL" id="NMQ21304.1"/>
    </source>
</evidence>
<accession>A0ABX1TS02</accession>